<keyword evidence="3" id="KW-1185">Reference proteome</keyword>
<feature type="transmembrane region" description="Helical" evidence="1">
    <location>
        <begin position="455"/>
        <end position="479"/>
    </location>
</feature>
<feature type="transmembrane region" description="Helical" evidence="1">
    <location>
        <begin position="915"/>
        <end position="940"/>
    </location>
</feature>
<accession>C8WZD5</accession>
<feature type="transmembrane region" description="Helical" evidence="1">
    <location>
        <begin position="12"/>
        <end position="30"/>
    </location>
</feature>
<keyword evidence="1" id="KW-1133">Transmembrane helix</keyword>
<evidence type="ECO:0000313" key="2">
    <source>
        <dbReference type="EMBL" id="ACV67410.1"/>
    </source>
</evidence>
<dbReference type="HOGENOM" id="CLU_002755_1_2_7"/>
<dbReference type="InterPro" id="IPR001036">
    <property type="entry name" value="Acrflvin-R"/>
</dbReference>
<dbReference type="SUPFAM" id="SSF82693">
    <property type="entry name" value="Multidrug efflux transporter AcrB pore domain, PN1, PN2, PC1 and PC2 subdomains"/>
    <property type="match status" value="2"/>
</dbReference>
<dbReference type="SUPFAM" id="SSF82866">
    <property type="entry name" value="Multidrug efflux transporter AcrB transmembrane domain"/>
    <property type="match status" value="2"/>
</dbReference>
<dbReference type="PANTHER" id="PTHR32063:SF33">
    <property type="entry name" value="RND SUPERFAMILY EFFLUX PUMP PERMEASE COMPONENT"/>
    <property type="match status" value="1"/>
</dbReference>
<evidence type="ECO:0000256" key="1">
    <source>
        <dbReference type="SAM" id="Phobius"/>
    </source>
</evidence>
<feature type="transmembrane region" description="Helical" evidence="1">
    <location>
        <begin position="358"/>
        <end position="377"/>
    </location>
</feature>
<feature type="transmembrane region" description="Helical" evidence="1">
    <location>
        <begin position="860"/>
        <end position="878"/>
    </location>
</feature>
<dbReference type="Gene3D" id="3.30.70.1440">
    <property type="entry name" value="Multidrug efflux transporter AcrB pore domain"/>
    <property type="match status" value="1"/>
</dbReference>
<name>C8WZD5_DESRD</name>
<gene>
    <name evidence="2" type="ordered locus">Dret_0108</name>
</gene>
<dbReference type="EMBL" id="CP001734">
    <property type="protein sequence ID" value="ACV67410.1"/>
    <property type="molecule type" value="Genomic_DNA"/>
</dbReference>
<dbReference type="OrthoDB" id="9759330at2"/>
<feature type="transmembrane region" description="Helical" evidence="1">
    <location>
        <begin position="428"/>
        <end position="449"/>
    </location>
</feature>
<dbReference type="KEGG" id="drt:Dret_0108"/>
<keyword evidence="1" id="KW-0812">Transmembrane</keyword>
<reference evidence="2 3" key="2">
    <citation type="journal article" date="2010" name="Stand. Genomic Sci.">
        <title>Complete genome sequence of Desulfohalobium retbaense type strain (HR(100)).</title>
        <authorList>
            <person name="Spring S."/>
            <person name="Nolan M."/>
            <person name="Lapidus A."/>
            <person name="Glavina Del Rio T."/>
            <person name="Copeland A."/>
            <person name="Tice H."/>
            <person name="Cheng J.F."/>
            <person name="Lucas S."/>
            <person name="Land M."/>
            <person name="Chen F."/>
            <person name="Bruce D."/>
            <person name="Goodwin L."/>
            <person name="Pitluck S."/>
            <person name="Ivanova N."/>
            <person name="Mavromatis K."/>
            <person name="Mikhailova N."/>
            <person name="Pati A."/>
            <person name="Chen A."/>
            <person name="Palaniappan K."/>
            <person name="Hauser L."/>
            <person name="Chang Y.J."/>
            <person name="Jeffries C.D."/>
            <person name="Munk C."/>
            <person name="Kiss H."/>
            <person name="Chain P."/>
            <person name="Han C."/>
            <person name="Brettin T."/>
            <person name="Detter J.C."/>
            <person name="Schuler E."/>
            <person name="Goker M."/>
            <person name="Rohde M."/>
            <person name="Bristow J."/>
            <person name="Eisen J.A."/>
            <person name="Markowitz V."/>
            <person name="Hugenholtz P."/>
            <person name="Kyrpides N.C."/>
            <person name="Klenk H.P."/>
        </authorList>
    </citation>
    <scope>NUCLEOTIDE SEQUENCE [LARGE SCALE GENOMIC DNA]</scope>
    <source>
        <strain evidence="2 3">DSM 5692</strain>
    </source>
</reference>
<dbReference type="Pfam" id="PF00873">
    <property type="entry name" value="ACR_tran"/>
    <property type="match status" value="1"/>
</dbReference>
<dbReference type="AlphaFoldDB" id="C8WZD5"/>
<feature type="transmembrane region" description="Helical" evidence="1">
    <location>
        <begin position="524"/>
        <end position="543"/>
    </location>
</feature>
<reference evidence="3" key="1">
    <citation type="submission" date="2009-09" db="EMBL/GenBank/DDBJ databases">
        <title>The complete chromosome of Desulfohalobium retbaense DSM 5692.</title>
        <authorList>
            <consortium name="US DOE Joint Genome Institute (JGI-PGF)"/>
            <person name="Lucas S."/>
            <person name="Copeland A."/>
            <person name="Lapidus A."/>
            <person name="Glavina del Rio T."/>
            <person name="Dalin E."/>
            <person name="Tice H."/>
            <person name="Bruce D."/>
            <person name="Goodwin L."/>
            <person name="Pitluck S."/>
            <person name="Kyrpides N."/>
            <person name="Mavromatis K."/>
            <person name="Ivanova N."/>
            <person name="Mikhailova N."/>
            <person name="Munk A.C."/>
            <person name="Brettin T."/>
            <person name="Detter J.C."/>
            <person name="Han C."/>
            <person name="Tapia R."/>
            <person name="Larimer F."/>
            <person name="Land M."/>
            <person name="Hauser L."/>
            <person name="Markowitz V."/>
            <person name="Cheng J.-F."/>
            <person name="Hugenholtz P."/>
            <person name="Woyke T."/>
            <person name="Wu D."/>
            <person name="Spring S."/>
            <person name="Klenk H.-P."/>
            <person name="Eisen J.A."/>
        </authorList>
    </citation>
    <scope>NUCLEOTIDE SEQUENCE [LARGE SCALE GENOMIC DNA]</scope>
    <source>
        <strain evidence="3">DSM 5692</strain>
    </source>
</reference>
<feature type="transmembrane region" description="Helical" evidence="1">
    <location>
        <begin position="961"/>
        <end position="982"/>
    </location>
</feature>
<dbReference type="Gene3D" id="1.20.1640.10">
    <property type="entry name" value="Multidrug efflux transporter AcrB transmembrane domain"/>
    <property type="match status" value="2"/>
</dbReference>
<dbReference type="eggNOG" id="COG0841">
    <property type="taxonomic scope" value="Bacteria"/>
</dbReference>
<keyword evidence="1" id="KW-0472">Membrane</keyword>
<dbReference type="GO" id="GO:0042910">
    <property type="term" value="F:xenobiotic transmembrane transporter activity"/>
    <property type="evidence" value="ECO:0007669"/>
    <property type="project" value="TreeGrafter"/>
</dbReference>
<dbReference type="Gene3D" id="3.30.2090.10">
    <property type="entry name" value="Multidrug efflux transporter AcrB TolC docking domain, DN and DC subdomains"/>
    <property type="match status" value="2"/>
</dbReference>
<dbReference type="Gene3D" id="3.30.70.1320">
    <property type="entry name" value="Multidrug efflux transporter AcrB pore domain like"/>
    <property type="match status" value="1"/>
</dbReference>
<evidence type="ECO:0000313" key="3">
    <source>
        <dbReference type="Proteomes" id="UP000001052"/>
    </source>
</evidence>
<proteinExistence type="predicted"/>
<feature type="transmembrane region" description="Helical" evidence="1">
    <location>
        <begin position="383"/>
        <end position="408"/>
    </location>
</feature>
<dbReference type="PRINTS" id="PR00702">
    <property type="entry name" value="ACRIFLAVINRP"/>
</dbReference>
<dbReference type="Proteomes" id="UP000001052">
    <property type="component" value="Chromosome"/>
</dbReference>
<feature type="transmembrane region" description="Helical" evidence="1">
    <location>
        <begin position="994"/>
        <end position="1018"/>
    </location>
</feature>
<dbReference type="PANTHER" id="PTHR32063">
    <property type="match status" value="1"/>
</dbReference>
<dbReference type="Gene3D" id="3.30.70.1430">
    <property type="entry name" value="Multidrug efflux transporter AcrB pore domain"/>
    <property type="match status" value="2"/>
</dbReference>
<dbReference type="GO" id="GO:0005886">
    <property type="term" value="C:plasma membrane"/>
    <property type="evidence" value="ECO:0007669"/>
    <property type="project" value="TreeGrafter"/>
</dbReference>
<sequence>MNLASFSVRNPVCINLIMATILIMGVVLYVTRMPKEIFPAFSQDIIQVTTVYGGASAREMEKNVSMKIEDAFADLEDIEDIFSTSQEGRSTVRLEVSKEVSNTAKLLNDVQQAIDQIDDLPEDAEDPVVQELDSDLPIITVSLYGGINLLELERLVEDLEDAIAAVPGVANVNRSGLPEREVWVEIRPETIKQYKLTLQDVTRILDAQNYDLPGGTMDTTEGAYLLRTKGKAATLEDLREIVVATGPNGGQVVLDDIATLRDWFADKSTLGRFNRQRAINLSVFKNDDGDAIKITQAITEVTERFEGQLPPTVQIGLFNDLSVYIKNRLDVLKTSGFQGLIVVFILLLLALNTRVAGLVTLGIPVSFLGAIVLMYYVGMTMNMIAMFALIVVLGLVVDDAVVIGENVYRHYEQGLSPAEAAVRGASEVSWPVVSAVATTIAAFLPMLLIPGTMGVFLGVIPKVVTFALLVSLLEALVILPSHLAEFLPARPKPPSRLRRKLNAGVDSAIDVYGRFLDLVLECRYVFLTAVISFSAVLIVYSAVHLPFILFGEFEGAQFYVNVECPLSFSLEDTEEYIKQVEERLAETIPEAELISLVTNVGTIMDDMDSFRSGPHLGQIIVELKEFGKGRDRPIKVVSSDVRDALADLQRGGRHIEVQELQSGPGGKPIYILVTGPRLDVLQEISFEIQNFVSQIPGVRDLSDNLEPGKTEFQVELTPLARTLGLSERDVAWQLRSGFAGIASTTSMQSAAEDIDIRVRFPEAVADRVETLYRMHLRLPGGELVPLSEVARVAPVRGESAILRDNGQRSVAITGDLDQAKTTASDVAQAVQDRFGDVAERFPGYRLTTQRGEVQDINRSMTALKFAFLLALFLIYFILGTQFRSYVQPLIVMAAIPLGIDGVLLGHILTGKQLGILSMIGLVALSGIVVNDSLVLVDFVNRLRRQGQDRRSSLVQAGMIRFRPVLLTSLTTMGGLFFLAFLAKGQAQFLSPMAVSIFFGLMMATLITLLVVPAMYSVTDDIALHFRRRRKGTV</sequence>
<feature type="transmembrane region" description="Helical" evidence="1">
    <location>
        <begin position="335"/>
        <end position="351"/>
    </location>
</feature>
<dbReference type="STRING" id="485915.Dret_0108"/>
<dbReference type="RefSeq" id="WP_015750569.1">
    <property type="nucleotide sequence ID" value="NC_013223.1"/>
</dbReference>
<feature type="transmembrane region" description="Helical" evidence="1">
    <location>
        <begin position="890"/>
        <end position="909"/>
    </location>
</feature>
<organism evidence="2 3">
    <name type="scientific">Desulfohalobium retbaense (strain ATCC 49708 / DSM 5692 / JCM 16813 / HR100)</name>
    <dbReference type="NCBI Taxonomy" id="485915"/>
    <lineage>
        <taxon>Bacteria</taxon>
        <taxon>Pseudomonadati</taxon>
        <taxon>Thermodesulfobacteriota</taxon>
        <taxon>Desulfovibrionia</taxon>
        <taxon>Desulfovibrionales</taxon>
        <taxon>Desulfohalobiaceae</taxon>
        <taxon>Desulfohalobium</taxon>
    </lineage>
</organism>
<protein>
    <submittedName>
        <fullName evidence="2">Acriflavin resistance protein</fullName>
    </submittedName>
</protein>
<dbReference type="InterPro" id="IPR027463">
    <property type="entry name" value="AcrB_DN_DC_subdom"/>
</dbReference>
<dbReference type="SUPFAM" id="SSF82714">
    <property type="entry name" value="Multidrug efflux transporter AcrB TolC docking domain, DN and DC subdomains"/>
    <property type="match status" value="2"/>
</dbReference>